<reference evidence="3 4" key="1">
    <citation type="journal article" date="2011" name="Science">
        <title>The Selaginella genome identifies genetic changes associated with the evolution of vascular plants.</title>
        <authorList>
            <person name="Banks J.A."/>
            <person name="Nishiyama T."/>
            <person name="Hasebe M."/>
            <person name="Bowman J.L."/>
            <person name="Gribskov M."/>
            <person name="dePamphilis C."/>
            <person name="Albert V.A."/>
            <person name="Aono N."/>
            <person name="Aoyama T."/>
            <person name="Ambrose B.A."/>
            <person name="Ashton N.W."/>
            <person name="Axtell M.J."/>
            <person name="Barker E."/>
            <person name="Barker M.S."/>
            <person name="Bennetzen J.L."/>
            <person name="Bonawitz N.D."/>
            <person name="Chapple C."/>
            <person name="Cheng C."/>
            <person name="Correa L.G."/>
            <person name="Dacre M."/>
            <person name="DeBarry J."/>
            <person name="Dreyer I."/>
            <person name="Elias M."/>
            <person name="Engstrom E.M."/>
            <person name="Estelle M."/>
            <person name="Feng L."/>
            <person name="Finet C."/>
            <person name="Floyd S.K."/>
            <person name="Frommer W.B."/>
            <person name="Fujita T."/>
            <person name="Gramzow L."/>
            <person name="Gutensohn M."/>
            <person name="Harholt J."/>
            <person name="Hattori M."/>
            <person name="Heyl A."/>
            <person name="Hirai T."/>
            <person name="Hiwatashi Y."/>
            <person name="Ishikawa M."/>
            <person name="Iwata M."/>
            <person name="Karol K.G."/>
            <person name="Koehler B."/>
            <person name="Kolukisaoglu U."/>
            <person name="Kubo M."/>
            <person name="Kurata T."/>
            <person name="Lalonde S."/>
            <person name="Li K."/>
            <person name="Li Y."/>
            <person name="Litt A."/>
            <person name="Lyons E."/>
            <person name="Manning G."/>
            <person name="Maruyama T."/>
            <person name="Michael T.P."/>
            <person name="Mikami K."/>
            <person name="Miyazaki S."/>
            <person name="Morinaga S."/>
            <person name="Murata T."/>
            <person name="Mueller-Roeber B."/>
            <person name="Nelson D.R."/>
            <person name="Obara M."/>
            <person name="Oguri Y."/>
            <person name="Olmstead R.G."/>
            <person name="Onodera N."/>
            <person name="Petersen B.L."/>
            <person name="Pils B."/>
            <person name="Prigge M."/>
            <person name="Rensing S.A."/>
            <person name="Riano-Pachon D.M."/>
            <person name="Roberts A.W."/>
            <person name="Sato Y."/>
            <person name="Scheller H.V."/>
            <person name="Schulz B."/>
            <person name="Schulz C."/>
            <person name="Shakirov E.V."/>
            <person name="Shibagaki N."/>
            <person name="Shinohara N."/>
            <person name="Shippen D.E."/>
            <person name="Soerensen I."/>
            <person name="Sotooka R."/>
            <person name="Sugimoto N."/>
            <person name="Sugita M."/>
            <person name="Sumikawa N."/>
            <person name="Tanurdzic M."/>
            <person name="Theissen G."/>
            <person name="Ulvskov P."/>
            <person name="Wakazuki S."/>
            <person name="Weng J.K."/>
            <person name="Willats W.W."/>
            <person name="Wipf D."/>
            <person name="Wolf P.G."/>
            <person name="Yang L."/>
            <person name="Zimmer A.D."/>
            <person name="Zhu Q."/>
            <person name="Mitros T."/>
            <person name="Hellsten U."/>
            <person name="Loque D."/>
            <person name="Otillar R."/>
            <person name="Salamov A."/>
            <person name="Schmutz J."/>
            <person name="Shapiro H."/>
            <person name="Lindquist E."/>
            <person name="Lucas S."/>
            <person name="Rokhsar D."/>
            <person name="Grigoriev I.V."/>
        </authorList>
    </citation>
    <scope>NUCLEOTIDE SEQUENCE [LARGE SCALE GENOMIC DNA]</scope>
</reference>
<accession>D8S5E5</accession>
<dbReference type="InParanoid" id="D8S5E5"/>
<dbReference type="PANTHER" id="PTHR13251:SF3">
    <property type="entry name" value="TRAFFICKING PROTEIN PARTICLE COMPLEX SUBUNIT 10"/>
    <property type="match status" value="1"/>
</dbReference>
<dbReference type="AlphaFoldDB" id="D8S5E5"/>
<keyword evidence="4" id="KW-1185">Reference proteome</keyword>
<dbReference type="Pfam" id="PF11817">
    <property type="entry name" value="Foie-gras_1"/>
    <property type="match status" value="1"/>
</dbReference>
<evidence type="ECO:0000259" key="2">
    <source>
        <dbReference type="Pfam" id="PF12584"/>
    </source>
</evidence>
<dbReference type="InterPro" id="IPR022233">
    <property type="entry name" value="TRAPPC10/Trs130_C"/>
</dbReference>
<gene>
    <name evidence="3" type="ORF">SELMODRAFT_177027</name>
</gene>
<feature type="domain" description="TRAPPC10/Trs130 C-terminal" evidence="2">
    <location>
        <begin position="444"/>
        <end position="516"/>
    </location>
</feature>
<evidence type="ECO:0000313" key="4">
    <source>
        <dbReference type="Proteomes" id="UP000001514"/>
    </source>
</evidence>
<dbReference type="KEGG" id="smo:SELMODRAFT_177027"/>
<evidence type="ECO:0000259" key="1">
    <source>
        <dbReference type="Pfam" id="PF11817"/>
    </source>
</evidence>
<proteinExistence type="predicted"/>
<dbReference type="Pfam" id="PF12584">
    <property type="entry name" value="TRAPPC10"/>
    <property type="match status" value="1"/>
</dbReference>
<dbReference type="OrthoDB" id="10256906at2759"/>
<sequence>MYLELTRAAADNYHRSRKRHGVVLDGEVAALHLRTGNFDSAAKLYEKVCALYSGERWHALVAEVLPRLAECQKQLGDLGGYLSSCIKLLSLDRGLVPVEQRKALQSEVVKLAHSGLKVPLPVDVSALMTFCGQPGPPLELFEGDPGTLPVTVWSGFTDEISLQSLSMTLSATFSLDESAKTIKSADVPVLSPGKNTISMVVQPQKPGSYVLGALTGQLGQVAIRSHSCCTISAIGSLENDDYLSSERPVRPVLQVSVPRPLVEMKPETSRTEPELSGLTEPFRLSTRVVANENAGVFLLQVTLLSQVNVGVTILDAALSLQGGFHHATSSSDPLWMLPIAISGYAECALVFLIKLDDHENGDLPNGGGYEEEPRERSALSVSYKISGSQASSTSGEGKIDEQDVLTFKGFFQLQVPVSDHQVAVGMLPLPGPCPRVGKQVILQWRIERLKKAQSSEIEQLAYEVKASPASWMVAGRRKGFVSLAIQSGTKLVVSIACLPLVAGHVRPPSLELCGIDHSQVSHCQPASHLVYILPPSPCYAFCLEEKPQS</sequence>
<dbReference type="Proteomes" id="UP000001514">
    <property type="component" value="Unassembled WGS sequence"/>
</dbReference>
<dbReference type="GO" id="GO:1990071">
    <property type="term" value="C:TRAPPII protein complex"/>
    <property type="evidence" value="ECO:0007669"/>
    <property type="project" value="InterPro"/>
</dbReference>
<dbReference type="FunCoup" id="D8S5E5">
    <property type="interactions" value="4468"/>
</dbReference>
<name>D8S5E5_SELML</name>
<dbReference type="STRING" id="88036.D8S5E5"/>
<dbReference type="InterPro" id="IPR045126">
    <property type="entry name" value="TRAPPC10/Trs130"/>
</dbReference>
<dbReference type="InterPro" id="IPR021773">
    <property type="entry name" value="TPC11"/>
</dbReference>
<dbReference type="HOGENOM" id="CLU_496453_0_0_1"/>
<evidence type="ECO:0000313" key="3">
    <source>
        <dbReference type="EMBL" id="EFJ20438.1"/>
    </source>
</evidence>
<feature type="domain" description="Trafficking protein particle complex subunit 11" evidence="1">
    <location>
        <begin position="6"/>
        <end position="90"/>
    </location>
</feature>
<dbReference type="SUPFAM" id="SSF48452">
    <property type="entry name" value="TPR-like"/>
    <property type="match status" value="1"/>
</dbReference>
<protein>
    <submittedName>
        <fullName evidence="3">Uncharacterized protein</fullName>
    </submittedName>
</protein>
<dbReference type="InterPro" id="IPR011990">
    <property type="entry name" value="TPR-like_helical_dom_sf"/>
</dbReference>
<dbReference type="eggNOG" id="KOG1931">
    <property type="taxonomic scope" value="Eukaryota"/>
</dbReference>
<dbReference type="EMBL" id="GL377602">
    <property type="protein sequence ID" value="EFJ20438.1"/>
    <property type="molecule type" value="Genomic_DNA"/>
</dbReference>
<dbReference type="Gramene" id="EFJ20438">
    <property type="protein sequence ID" value="EFJ20438"/>
    <property type="gene ID" value="SELMODRAFT_177027"/>
</dbReference>
<organism evidence="4">
    <name type="scientific">Selaginella moellendorffii</name>
    <name type="common">Spikemoss</name>
    <dbReference type="NCBI Taxonomy" id="88036"/>
    <lineage>
        <taxon>Eukaryota</taxon>
        <taxon>Viridiplantae</taxon>
        <taxon>Streptophyta</taxon>
        <taxon>Embryophyta</taxon>
        <taxon>Tracheophyta</taxon>
        <taxon>Lycopodiopsida</taxon>
        <taxon>Selaginellales</taxon>
        <taxon>Selaginellaceae</taxon>
        <taxon>Selaginella</taxon>
    </lineage>
</organism>
<dbReference type="GO" id="GO:0048193">
    <property type="term" value="P:Golgi vesicle transport"/>
    <property type="evidence" value="ECO:0007669"/>
    <property type="project" value="InterPro"/>
</dbReference>
<dbReference type="PANTHER" id="PTHR13251">
    <property type="entry name" value="EPILEPSY HOLOPROSENCEPHALY CANDIDATE 1/TMEM1"/>
    <property type="match status" value="1"/>
</dbReference>